<accession>A0A124I081</accession>
<comment type="caution">
    <text evidence="2">The sequence shown here is derived from an EMBL/GenBank/DDBJ whole genome shotgun (WGS) entry which is preliminary data.</text>
</comment>
<proteinExistence type="predicted"/>
<dbReference type="STRING" id="58343.AQJ46_08400"/>
<evidence type="ECO:0000256" key="1">
    <source>
        <dbReference type="SAM" id="MobiDB-lite"/>
    </source>
</evidence>
<gene>
    <name evidence="2" type="ORF">AQJ46_08400</name>
</gene>
<organism evidence="2 3">
    <name type="scientific">Streptomyces canus</name>
    <dbReference type="NCBI Taxonomy" id="58343"/>
    <lineage>
        <taxon>Bacteria</taxon>
        <taxon>Bacillati</taxon>
        <taxon>Actinomycetota</taxon>
        <taxon>Actinomycetes</taxon>
        <taxon>Kitasatosporales</taxon>
        <taxon>Streptomycetaceae</taxon>
        <taxon>Streptomyces</taxon>
        <taxon>Streptomyces aurantiacus group</taxon>
    </lineage>
</organism>
<feature type="region of interest" description="Disordered" evidence="1">
    <location>
        <begin position="1"/>
        <end position="40"/>
    </location>
</feature>
<dbReference type="Proteomes" id="UP000053669">
    <property type="component" value="Unassembled WGS sequence"/>
</dbReference>
<dbReference type="AlphaFoldDB" id="A0A124I081"/>
<dbReference type="EMBL" id="LMWU01000007">
    <property type="protein sequence ID" value="KUN73229.1"/>
    <property type="molecule type" value="Genomic_DNA"/>
</dbReference>
<protein>
    <submittedName>
        <fullName evidence="2">Uncharacterized protein</fullName>
    </submittedName>
</protein>
<sequence>MRLRLAEFRPQTGPHEHRVVQPRPTLRPTSLTAPESIGPLAGDHDGLNRLAALFSFAAYSRHTIVRHFRRPAG</sequence>
<evidence type="ECO:0000313" key="2">
    <source>
        <dbReference type="EMBL" id="KUN73229.1"/>
    </source>
</evidence>
<evidence type="ECO:0000313" key="3">
    <source>
        <dbReference type="Proteomes" id="UP000053669"/>
    </source>
</evidence>
<name>A0A124I081_9ACTN</name>
<reference evidence="2 3" key="1">
    <citation type="submission" date="2015-10" db="EMBL/GenBank/DDBJ databases">
        <title>Draft genome sequence of Streptomyces canus DSM 40017, type strain for the species Streptomyces canus.</title>
        <authorList>
            <person name="Ruckert C."/>
            <person name="Winkler A."/>
            <person name="Kalinowski J."/>
            <person name="Kampfer P."/>
            <person name="Glaeser S."/>
        </authorList>
    </citation>
    <scope>NUCLEOTIDE SEQUENCE [LARGE SCALE GENOMIC DNA]</scope>
    <source>
        <strain evidence="2 3">DSM 40017</strain>
    </source>
</reference>